<organism evidence="3">
    <name type="scientific">Enterobius vermicularis</name>
    <name type="common">Human pinworm</name>
    <dbReference type="NCBI Taxonomy" id="51028"/>
    <lineage>
        <taxon>Eukaryota</taxon>
        <taxon>Metazoa</taxon>
        <taxon>Ecdysozoa</taxon>
        <taxon>Nematoda</taxon>
        <taxon>Chromadorea</taxon>
        <taxon>Rhabditida</taxon>
        <taxon>Spirurina</taxon>
        <taxon>Oxyuridomorpha</taxon>
        <taxon>Oxyuroidea</taxon>
        <taxon>Oxyuridae</taxon>
        <taxon>Enterobius</taxon>
    </lineage>
</organism>
<protein>
    <submittedName>
        <fullName evidence="1 3">Uncharacterized protein</fullName>
    </submittedName>
</protein>
<accession>A0A0N4VAF5</accession>
<name>A0A0N4VAF5_ENTVE</name>
<evidence type="ECO:0000313" key="2">
    <source>
        <dbReference type="Proteomes" id="UP000274131"/>
    </source>
</evidence>
<evidence type="ECO:0000313" key="1">
    <source>
        <dbReference type="EMBL" id="VDD92215.1"/>
    </source>
</evidence>
<proteinExistence type="predicted"/>
<dbReference type="Proteomes" id="UP000274131">
    <property type="component" value="Unassembled WGS sequence"/>
</dbReference>
<dbReference type="AlphaFoldDB" id="A0A0N4VAF5"/>
<reference evidence="3" key="1">
    <citation type="submission" date="2017-02" db="UniProtKB">
        <authorList>
            <consortium name="WormBaseParasite"/>
        </authorList>
    </citation>
    <scope>IDENTIFICATION</scope>
</reference>
<keyword evidence="2" id="KW-1185">Reference proteome</keyword>
<dbReference type="WBParaSite" id="EVEC_0000744501-mRNA-1">
    <property type="protein sequence ID" value="EVEC_0000744501-mRNA-1"/>
    <property type="gene ID" value="EVEC_0000744501"/>
</dbReference>
<gene>
    <name evidence="1" type="ORF">EVEC_LOCUS6966</name>
</gene>
<dbReference type="EMBL" id="UXUI01008718">
    <property type="protein sequence ID" value="VDD92215.1"/>
    <property type="molecule type" value="Genomic_DNA"/>
</dbReference>
<evidence type="ECO:0000313" key="3">
    <source>
        <dbReference type="WBParaSite" id="EVEC_0000744501-mRNA-1"/>
    </source>
</evidence>
<sequence>MRVWLLENTESVRPLRDGGKLPVLNSELTNNHPSLVRGHTKVDGNREDRSCWELYSSTITAPIVHSVDSLDVFFDNPAVSPDSCYV</sequence>
<reference evidence="1 2" key="2">
    <citation type="submission" date="2018-10" db="EMBL/GenBank/DDBJ databases">
        <authorList>
            <consortium name="Pathogen Informatics"/>
        </authorList>
    </citation>
    <scope>NUCLEOTIDE SEQUENCE [LARGE SCALE GENOMIC DNA]</scope>
</reference>